<dbReference type="Pfam" id="PF15632">
    <property type="entry name" value="ATPgrasp_Ter"/>
    <property type="match status" value="1"/>
</dbReference>
<evidence type="ECO:0000313" key="4">
    <source>
        <dbReference type="Proteomes" id="UP000515472"/>
    </source>
</evidence>
<keyword evidence="1" id="KW-0547">Nucleotide-binding</keyword>
<dbReference type="AlphaFoldDB" id="A0A6S6LZC5"/>
<dbReference type="KEGG" id="gbn:GEOBRER4_16730"/>
<reference evidence="3 4" key="1">
    <citation type="submission" date="2020-06" db="EMBL/GenBank/DDBJ databases">
        <title>Interaction of electrochemicaly active bacteria, Geobacter bremensis R4 on different carbon anode.</title>
        <authorList>
            <person name="Meng L."/>
            <person name="Yoshida N."/>
        </authorList>
    </citation>
    <scope>NUCLEOTIDE SEQUENCE [LARGE SCALE GENOMIC DNA]</scope>
    <source>
        <strain evidence="3 4">R4</strain>
    </source>
</reference>
<dbReference type="SUPFAM" id="SSF56059">
    <property type="entry name" value="Glutathione synthetase ATP-binding domain-like"/>
    <property type="match status" value="1"/>
</dbReference>
<dbReference type="GO" id="GO:0046872">
    <property type="term" value="F:metal ion binding"/>
    <property type="evidence" value="ECO:0007669"/>
    <property type="project" value="InterPro"/>
</dbReference>
<organism evidence="3 4">
    <name type="scientific">Citrifermentans bremense</name>
    <dbReference type="NCBI Taxonomy" id="60035"/>
    <lineage>
        <taxon>Bacteria</taxon>
        <taxon>Pseudomonadati</taxon>
        <taxon>Thermodesulfobacteriota</taxon>
        <taxon>Desulfuromonadia</taxon>
        <taxon>Geobacterales</taxon>
        <taxon>Geobacteraceae</taxon>
        <taxon>Citrifermentans</taxon>
    </lineage>
</organism>
<name>A0A6S6LZC5_9BACT</name>
<dbReference type="InterPro" id="IPR011761">
    <property type="entry name" value="ATP-grasp"/>
</dbReference>
<proteinExistence type="predicted"/>
<dbReference type="RefSeq" id="WP_185245020.1">
    <property type="nucleotide sequence ID" value="NZ_AP023213.1"/>
</dbReference>
<gene>
    <name evidence="3" type="ORF">GEOBRER4_n1739</name>
</gene>
<feature type="domain" description="ATP-grasp" evidence="2">
    <location>
        <begin position="113"/>
        <end position="284"/>
    </location>
</feature>
<dbReference type="PROSITE" id="PS50975">
    <property type="entry name" value="ATP_GRASP"/>
    <property type="match status" value="1"/>
</dbReference>
<dbReference type="Gene3D" id="3.30.470.20">
    <property type="entry name" value="ATP-grasp fold, B domain"/>
    <property type="match status" value="1"/>
</dbReference>
<keyword evidence="1" id="KW-0067">ATP-binding</keyword>
<protein>
    <recommendedName>
        <fullName evidence="2">ATP-grasp domain-containing protein</fullName>
    </recommendedName>
</protein>
<evidence type="ECO:0000256" key="1">
    <source>
        <dbReference type="PROSITE-ProRule" id="PRU00409"/>
    </source>
</evidence>
<keyword evidence="4" id="KW-1185">Reference proteome</keyword>
<evidence type="ECO:0000313" key="3">
    <source>
        <dbReference type="EMBL" id="BCG46923.1"/>
    </source>
</evidence>
<dbReference type="Proteomes" id="UP000515472">
    <property type="component" value="Chromosome"/>
</dbReference>
<evidence type="ECO:0000259" key="2">
    <source>
        <dbReference type="PROSITE" id="PS50975"/>
    </source>
</evidence>
<accession>A0A6S6LZC5</accession>
<dbReference type="GO" id="GO:0005524">
    <property type="term" value="F:ATP binding"/>
    <property type="evidence" value="ECO:0007669"/>
    <property type="project" value="UniProtKB-UniRule"/>
</dbReference>
<sequence>MKKFNVLVFPGGTEIGLEVHRSLHLCKEVTLFSAGTAVSNHAPYVFARHATIRSIFEPGWIDDLNRVIAEFAIDYIFPAYDDVIVALAENAAKIQARIVTSPLDTCLVARSKSRTYNRLADAVPTPALHAGPESVSSYPVFVKPDQGQGAQDTHRADSPQQLLRLLQERPGRIALEYLPGREYTVDCFSDREAGLLFCSGRERVRMKSGIAMSSRVSKEQEIFAEYAAKIASRLAFHGAWFFQLKEDREGVLKLLEVAPRIAGTMALHRVLGVNFPLLSLYEQERMPLTIMTNGGEVEIDRSLVNRYRHDVDFSTAYIDLDDTLILNHRVNLQVVAFIYQCLNNGKKVVLLTKHEGDLAATLARHRLAGLFCEIVHLKKNDAKADFIREGDAILIDDSFSERKVATERLGIKTFDCSMLEMLMDGRN</sequence>
<dbReference type="Gene3D" id="3.40.50.20">
    <property type="match status" value="1"/>
</dbReference>
<dbReference type="EMBL" id="AP023213">
    <property type="protein sequence ID" value="BCG46923.1"/>
    <property type="molecule type" value="Genomic_DNA"/>
</dbReference>